<dbReference type="GO" id="GO:0006564">
    <property type="term" value="P:L-serine biosynthetic process"/>
    <property type="evidence" value="ECO:0007669"/>
    <property type="project" value="TreeGrafter"/>
</dbReference>
<dbReference type="EMBL" id="JAOSHN010000002">
    <property type="protein sequence ID" value="MCU7377608.1"/>
    <property type="molecule type" value="Genomic_DNA"/>
</dbReference>
<comment type="similarity">
    <text evidence="1">Belongs to the HAD-like hydrolase superfamily. SerB family.</text>
</comment>
<accession>A0A9J6QJE5</accession>
<dbReference type="RefSeq" id="WP_253020111.1">
    <property type="nucleotide sequence ID" value="NZ_JAJAGH010000015.1"/>
</dbReference>
<dbReference type="Proteomes" id="UP001065549">
    <property type="component" value="Unassembled WGS sequence"/>
</dbReference>
<dbReference type="GO" id="GO:0005737">
    <property type="term" value="C:cytoplasm"/>
    <property type="evidence" value="ECO:0007669"/>
    <property type="project" value="TreeGrafter"/>
</dbReference>
<dbReference type="Pfam" id="PF12710">
    <property type="entry name" value="HAD"/>
    <property type="match status" value="1"/>
</dbReference>
<dbReference type="GO" id="GO:0000287">
    <property type="term" value="F:magnesium ion binding"/>
    <property type="evidence" value="ECO:0007669"/>
    <property type="project" value="TreeGrafter"/>
</dbReference>
<dbReference type="NCBIfam" id="TIGR01488">
    <property type="entry name" value="HAD-SF-IB"/>
    <property type="match status" value="1"/>
</dbReference>
<proteinExistence type="inferred from homology"/>
<evidence type="ECO:0000313" key="3">
    <source>
        <dbReference type="Proteomes" id="UP001065549"/>
    </source>
</evidence>
<dbReference type="PANTHER" id="PTHR43344:SF21">
    <property type="entry name" value="POLYOL PHOSPHATE PHOSPHATASE PYP1"/>
    <property type="match status" value="1"/>
</dbReference>
<evidence type="ECO:0000313" key="2">
    <source>
        <dbReference type="EMBL" id="MCU7377608.1"/>
    </source>
</evidence>
<dbReference type="InterPro" id="IPR036412">
    <property type="entry name" value="HAD-like_sf"/>
</dbReference>
<dbReference type="InterPro" id="IPR050582">
    <property type="entry name" value="HAD-like_SerB"/>
</dbReference>
<comment type="caution">
    <text evidence="2">The sequence shown here is derived from an EMBL/GenBank/DDBJ whole genome shotgun (WGS) entry which is preliminary data.</text>
</comment>
<dbReference type="SUPFAM" id="SSF56784">
    <property type="entry name" value="HAD-like"/>
    <property type="match status" value="1"/>
</dbReference>
<name>A0A9J6QJE5_9FIRM</name>
<dbReference type="PANTHER" id="PTHR43344">
    <property type="entry name" value="PHOSPHOSERINE PHOSPHATASE"/>
    <property type="match status" value="1"/>
</dbReference>
<evidence type="ECO:0000256" key="1">
    <source>
        <dbReference type="ARBA" id="ARBA00009184"/>
    </source>
</evidence>
<dbReference type="GO" id="GO:0036424">
    <property type="term" value="F:L-phosphoserine phosphatase activity"/>
    <property type="evidence" value="ECO:0007669"/>
    <property type="project" value="TreeGrafter"/>
</dbReference>
<gene>
    <name evidence="2" type="ORF">OBO34_04470</name>
</gene>
<protein>
    <submittedName>
        <fullName evidence="2">HAD-IB family phosphatase</fullName>
    </submittedName>
</protein>
<dbReference type="InterPro" id="IPR023214">
    <property type="entry name" value="HAD_sf"/>
</dbReference>
<reference evidence="2" key="1">
    <citation type="submission" date="2022-09" db="EMBL/GenBank/DDBJ databases">
        <title>Culturomic study of gut microbiota in children with autism spectrum disorder.</title>
        <authorList>
            <person name="Efimov B.A."/>
            <person name="Chaplin A.V."/>
            <person name="Sokolova S.R."/>
            <person name="Pikina A.P."/>
            <person name="Korzhanova M."/>
            <person name="Belova V."/>
            <person name="Korostin D."/>
        </authorList>
    </citation>
    <scope>NUCLEOTIDE SEQUENCE</scope>
    <source>
        <strain evidence="2">ASD5510</strain>
    </source>
</reference>
<keyword evidence="3" id="KW-1185">Reference proteome</keyword>
<dbReference type="AlphaFoldDB" id="A0A9J6QJE5"/>
<sequence>MYDKILFIDFDGTITSEETLDGVLRRLAPRELYEERARQMMSGKLTLAQVVREGFESIPSDKFPAIMEYLDTVPIRKGFTELLDTADQRGIPVVVISGGLRQMIERKIGHLKDRLLGMHYVDLDLSGPYMQLRSDYEEGAEILAKTRVMALYDYKTAMCIGDSYTDVNMAAKADVVFARDKLAEILDQKGISYTPWNDFYDVAAAIKSSK</sequence>
<organism evidence="2 3">
    <name type="scientific">Hominibacterium faecale</name>
    <dbReference type="NCBI Taxonomy" id="2839743"/>
    <lineage>
        <taxon>Bacteria</taxon>
        <taxon>Bacillati</taxon>
        <taxon>Bacillota</taxon>
        <taxon>Clostridia</taxon>
        <taxon>Peptostreptococcales</taxon>
        <taxon>Anaerovoracaceae</taxon>
        <taxon>Hominibacterium</taxon>
    </lineage>
</organism>
<dbReference type="Gene3D" id="3.90.1470.20">
    <property type="match status" value="1"/>
</dbReference>
<dbReference type="Gene3D" id="3.40.50.1000">
    <property type="entry name" value="HAD superfamily/HAD-like"/>
    <property type="match status" value="1"/>
</dbReference>